<keyword evidence="5" id="KW-1185">Reference proteome</keyword>
<comment type="caution">
    <text evidence="4">The sequence shown here is derived from an EMBL/GenBank/DDBJ whole genome shotgun (WGS) entry which is preliminary data.</text>
</comment>
<sequence length="417" mass="46005">MHLPFASPSKKAHGHSASPEPTNQSGYMNKWNLLRQSMRPPPALPPLPKAITDQLSTEIYELIMDHLDDKPSLLACNLVGRAWAPRSRCLLLERMVCHPAPLVAHGGFGTITCAAPDPFHKDGGVIYGAKDGIYRGTKDGSRPRLLSIKDVSQIEILVNENLVICLAGGSFMTISLSVLNSGTCQEMHLNRISKHVSCFTVHRSTAAGESHRICALKSSALSGTLKVYDVVVNNQVTTLVPASELYIPLETFSVRFLSRIRLVAAIKKGFAVQGGFEMVDLVTAETQGLLDPDDPSHVEFALKKLRPMAVFRVDTVFLVCYDKLAFYIDRRGNRTRPNLMMRWTQPANAFALREPYILAFCNLRVEVWNIETGTMAQTIQGPFYLLNAPDSGEKVLGLSLSSGEVTEIIFHDHALHS</sequence>
<accession>A0AAD6Z8X2</accession>
<dbReference type="Pfam" id="PF00780">
    <property type="entry name" value="CNH"/>
    <property type="match status" value="1"/>
</dbReference>
<protein>
    <submittedName>
        <fullName evidence="4">CNH domain-containing protein</fullName>
    </submittedName>
</protein>
<reference evidence="4" key="1">
    <citation type="submission" date="2023-03" db="EMBL/GenBank/DDBJ databases">
        <title>Massive genome expansion in bonnet fungi (Mycena s.s.) driven by repeated elements and novel gene families across ecological guilds.</title>
        <authorList>
            <consortium name="Lawrence Berkeley National Laboratory"/>
            <person name="Harder C.B."/>
            <person name="Miyauchi S."/>
            <person name="Viragh M."/>
            <person name="Kuo A."/>
            <person name="Thoen E."/>
            <person name="Andreopoulos B."/>
            <person name="Lu D."/>
            <person name="Skrede I."/>
            <person name="Drula E."/>
            <person name="Henrissat B."/>
            <person name="Morin E."/>
            <person name="Kohler A."/>
            <person name="Barry K."/>
            <person name="LaButti K."/>
            <person name="Morin E."/>
            <person name="Salamov A."/>
            <person name="Lipzen A."/>
            <person name="Mereny Z."/>
            <person name="Hegedus B."/>
            <person name="Baldrian P."/>
            <person name="Stursova M."/>
            <person name="Weitz H."/>
            <person name="Taylor A."/>
            <person name="Grigoriev I.V."/>
            <person name="Nagy L.G."/>
            <person name="Martin F."/>
            <person name="Kauserud H."/>
        </authorList>
    </citation>
    <scope>NUCLEOTIDE SEQUENCE</scope>
    <source>
        <strain evidence="4">CBHHK002</strain>
    </source>
</reference>
<evidence type="ECO:0000313" key="4">
    <source>
        <dbReference type="EMBL" id="KAJ7312400.1"/>
    </source>
</evidence>
<dbReference type="PANTHER" id="PTHR46572">
    <property type="entry name" value="RHO1 GDP-GTP EXCHANGE PROTEIN 1-RELATED"/>
    <property type="match status" value="1"/>
</dbReference>
<feature type="region of interest" description="Disordered" evidence="2">
    <location>
        <begin position="1"/>
        <end position="27"/>
    </location>
</feature>
<name>A0AAD6Z8X2_9AGAR</name>
<evidence type="ECO:0000313" key="5">
    <source>
        <dbReference type="Proteomes" id="UP001218218"/>
    </source>
</evidence>
<dbReference type="EMBL" id="JARIHO010000072">
    <property type="protein sequence ID" value="KAJ7312400.1"/>
    <property type="molecule type" value="Genomic_DNA"/>
</dbReference>
<proteinExistence type="predicted"/>
<evidence type="ECO:0000259" key="3">
    <source>
        <dbReference type="PROSITE" id="PS50219"/>
    </source>
</evidence>
<dbReference type="PROSITE" id="PS50219">
    <property type="entry name" value="CNH"/>
    <property type="match status" value="1"/>
</dbReference>
<dbReference type="GO" id="GO:0005085">
    <property type="term" value="F:guanyl-nucleotide exchange factor activity"/>
    <property type="evidence" value="ECO:0007669"/>
    <property type="project" value="UniProtKB-KW"/>
</dbReference>
<dbReference type="Proteomes" id="UP001218218">
    <property type="component" value="Unassembled WGS sequence"/>
</dbReference>
<keyword evidence="1" id="KW-0344">Guanine-nucleotide releasing factor</keyword>
<evidence type="ECO:0000256" key="1">
    <source>
        <dbReference type="ARBA" id="ARBA00022658"/>
    </source>
</evidence>
<dbReference type="InterPro" id="IPR001180">
    <property type="entry name" value="CNH_dom"/>
</dbReference>
<dbReference type="InterPro" id="IPR052233">
    <property type="entry name" value="Rho-type_GEFs"/>
</dbReference>
<feature type="domain" description="CNH" evidence="3">
    <location>
        <begin position="108"/>
        <end position="394"/>
    </location>
</feature>
<organism evidence="4 5">
    <name type="scientific">Mycena albidolilacea</name>
    <dbReference type="NCBI Taxonomy" id="1033008"/>
    <lineage>
        <taxon>Eukaryota</taxon>
        <taxon>Fungi</taxon>
        <taxon>Dikarya</taxon>
        <taxon>Basidiomycota</taxon>
        <taxon>Agaricomycotina</taxon>
        <taxon>Agaricomycetes</taxon>
        <taxon>Agaricomycetidae</taxon>
        <taxon>Agaricales</taxon>
        <taxon>Marasmiineae</taxon>
        <taxon>Mycenaceae</taxon>
        <taxon>Mycena</taxon>
    </lineage>
</organism>
<evidence type="ECO:0000256" key="2">
    <source>
        <dbReference type="SAM" id="MobiDB-lite"/>
    </source>
</evidence>
<dbReference type="PANTHER" id="PTHR46572:SF1">
    <property type="entry name" value="RHO1 GUANINE NUCLEOTIDE EXCHANGE FACTOR TUS1"/>
    <property type="match status" value="1"/>
</dbReference>
<dbReference type="SMART" id="SM00036">
    <property type="entry name" value="CNH"/>
    <property type="match status" value="1"/>
</dbReference>
<dbReference type="AlphaFoldDB" id="A0AAD6Z8X2"/>
<gene>
    <name evidence="4" type="ORF">DFH08DRAFT_896940</name>
</gene>